<dbReference type="GO" id="GO:0005975">
    <property type="term" value="P:carbohydrate metabolic process"/>
    <property type="evidence" value="ECO:0007669"/>
    <property type="project" value="InterPro"/>
</dbReference>
<proteinExistence type="predicted"/>
<dbReference type="InterPro" id="IPR011330">
    <property type="entry name" value="Glyco_hydro/deAcase_b/a-brl"/>
</dbReference>
<dbReference type="Pfam" id="PF01522">
    <property type="entry name" value="Polysacc_deac_1"/>
    <property type="match status" value="1"/>
</dbReference>
<sequence>MNRRTRKLLIWVVAILIVIGMGFTVKKDFQFDKGSNENYALTPDAAKAKNGVIIFCYHRVLRNTLGVDTARLLSSNSQLHDFDVPLDQFAKQMAFLKRQHIRVISTAQLAKMKASGQPIKGKYAVLTFDDIDRTTIDNALPIMKKYKFPFTTFVITGNTGRYREGTQLATWSQIKSAKKSAGSLMTLGLHTNDMHYLTKKFQPIFDQPNQYHNFVKDFKKSQAKMKQETGHYGQVFAYPYGAGPKRINQFLTRQHLNQGIMLLKVGVVTNQTNMNALPRMIINSNSWPSIQKWLSK</sequence>
<evidence type="ECO:0000313" key="3">
    <source>
        <dbReference type="EMBL" id="ETY73650.1"/>
    </source>
</evidence>
<name>W6TC25_9LACO</name>
<evidence type="ECO:0000259" key="2">
    <source>
        <dbReference type="PROSITE" id="PS51677"/>
    </source>
</evidence>
<dbReference type="EMBL" id="AWWK01000053">
    <property type="protein sequence ID" value="ETY73650.1"/>
    <property type="molecule type" value="Genomic_DNA"/>
</dbReference>
<gene>
    <name evidence="3" type="ORF">LFAB_11350</name>
</gene>
<protein>
    <submittedName>
        <fullName evidence="3">Intercellular adhesion protein</fullName>
    </submittedName>
</protein>
<feature type="domain" description="NodB homology" evidence="2">
    <location>
        <begin position="122"/>
        <end position="296"/>
    </location>
</feature>
<dbReference type="HOGENOM" id="CLU_030024_3_2_9"/>
<dbReference type="PATRIC" id="fig|1400520.3.peg.2214"/>
<comment type="caution">
    <text evidence="3">The sequence shown here is derived from an EMBL/GenBank/DDBJ whole genome shotgun (WGS) entry which is preliminary data.</text>
</comment>
<evidence type="ECO:0000313" key="4">
    <source>
        <dbReference type="Proteomes" id="UP000019247"/>
    </source>
</evidence>
<dbReference type="RefSeq" id="WP_024626062.1">
    <property type="nucleotide sequence ID" value="NZ_KK036504.1"/>
</dbReference>
<reference evidence="3 4" key="1">
    <citation type="journal article" date="2014" name="Genome Announc.">
        <title>Genome Sequence of Lactobacillus fabifermentans Strain T30PCM01, Isolated from Fermenting Grape Marc.</title>
        <authorList>
            <person name="Treu L."/>
            <person name="Vendramin V."/>
            <person name="Bovo B."/>
            <person name="Giacomini A."/>
            <person name="Corich V."/>
            <person name="Campanaro S."/>
        </authorList>
    </citation>
    <scope>NUCLEOTIDE SEQUENCE [LARGE SCALE GENOMIC DNA]</scope>
    <source>
        <strain evidence="3 4">T30PCM01</strain>
    </source>
</reference>
<dbReference type="STRING" id="1400520.LFAB_11350"/>
<dbReference type="SUPFAM" id="SSF88713">
    <property type="entry name" value="Glycoside hydrolase/deacetylase"/>
    <property type="match status" value="1"/>
</dbReference>
<dbReference type="AlphaFoldDB" id="W6TC25"/>
<keyword evidence="1" id="KW-0732">Signal</keyword>
<dbReference type="PROSITE" id="PS51677">
    <property type="entry name" value="NODB"/>
    <property type="match status" value="1"/>
</dbReference>
<dbReference type="eggNOG" id="COG0726">
    <property type="taxonomic scope" value="Bacteria"/>
</dbReference>
<organism evidence="3 4">
    <name type="scientific">Lactiplantibacillus fabifermentans T30PCM01</name>
    <dbReference type="NCBI Taxonomy" id="1400520"/>
    <lineage>
        <taxon>Bacteria</taxon>
        <taxon>Bacillati</taxon>
        <taxon>Bacillota</taxon>
        <taxon>Bacilli</taxon>
        <taxon>Lactobacillales</taxon>
        <taxon>Lactobacillaceae</taxon>
        <taxon>Lactiplantibacillus</taxon>
    </lineage>
</organism>
<evidence type="ECO:0000256" key="1">
    <source>
        <dbReference type="ARBA" id="ARBA00022729"/>
    </source>
</evidence>
<dbReference type="PANTHER" id="PTHR34216">
    <property type="match status" value="1"/>
</dbReference>
<accession>W6TC25</accession>
<dbReference type="InterPro" id="IPR051398">
    <property type="entry name" value="Polysacch_Deacetylase"/>
</dbReference>
<dbReference type="Proteomes" id="UP000019247">
    <property type="component" value="Unassembled WGS sequence"/>
</dbReference>
<dbReference type="PANTHER" id="PTHR34216:SF7">
    <property type="entry name" value="POLY-BETA-1,6-N-ACETYL-D-GLUCOSAMINE N-DEACETYLASE"/>
    <property type="match status" value="1"/>
</dbReference>
<dbReference type="OrthoDB" id="9778320at2"/>
<dbReference type="Gene3D" id="3.20.20.370">
    <property type="entry name" value="Glycoside hydrolase/deacetylase"/>
    <property type="match status" value="1"/>
</dbReference>
<dbReference type="GO" id="GO:0016810">
    <property type="term" value="F:hydrolase activity, acting on carbon-nitrogen (but not peptide) bonds"/>
    <property type="evidence" value="ECO:0007669"/>
    <property type="project" value="InterPro"/>
</dbReference>
<dbReference type="InterPro" id="IPR002509">
    <property type="entry name" value="NODB_dom"/>
</dbReference>